<gene>
    <name evidence="1" type="ORF">US54_C0019G0002</name>
</gene>
<name>A0A0G0H471_9BACT</name>
<dbReference type="Proteomes" id="UP000034471">
    <property type="component" value="Unassembled WGS sequence"/>
</dbReference>
<dbReference type="AlphaFoldDB" id="A0A0G0H471"/>
<comment type="caution">
    <text evidence="1">The sequence shown here is derived from an EMBL/GenBank/DDBJ whole genome shotgun (WGS) entry which is preliminary data.</text>
</comment>
<protein>
    <submittedName>
        <fullName evidence="1">Uncharacterized protein</fullName>
    </submittedName>
</protein>
<dbReference type="STRING" id="1618481.US54_C0019G0002"/>
<evidence type="ECO:0000313" key="2">
    <source>
        <dbReference type="Proteomes" id="UP000034471"/>
    </source>
</evidence>
<dbReference type="EMBL" id="LBTJ01000019">
    <property type="protein sequence ID" value="KKQ38058.1"/>
    <property type="molecule type" value="Genomic_DNA"/>
</dbReference>
<reference evidence="1 2" key="1">
    <citation type="journal article" date="2015" name="Nature">
        <title>rRNA introns, odd ribosomes, and small enigmatic genomes across a large radiation of phyla.</title>
        <authorList>
            <person name="Brown C.T."/>
            <person name="Hug L.A."/>
            <person name="Thomas B.C."/>
            <person name="Sharon I."/>
            <person name="Castelle C.J."/>
            <person name="Singh A."/>
            <person name="Wilkins M.J."/>
            <person name="Williams K.H."/>
            <person name="Banfield J.F."/>
        </authorList>
    </citation>
    <scope>NUCLEOTIDE SEQUENCE [LARGE SCALE GENOMIC DNA]</scope>
</reference>
<proteinExistence type="predicted"/>
<evidence type="ECO:0000313" key="1">
    <source>
        <dbReference type="EMBL" id="KKQ38058.1"/>
    </source>
</evidence>
<sequence length="49" mass="5628">MYATQRAVTINIYQVIDGRALRACPSQLLTYHPLGMKWTGIAVQYKEEK</sequence>
<organism evidence="1 2">
    <name type="scientific">Candidatus Roizmanbacteria bacterium GW2011_GWA2_37_7</name>
    <dbReference type="NCBI Taxonomy" id="1618481"/>
    <lineage>
        <taxon>Bacteria</taxon>
        <taxon>Candidatus Roizmaniibacteriota</taxon>
    </lineage>
</organism>
<accession>A0A0G0H471</accession>